<evidence type="ECO:0008006" key="4">
    <source>
        <dbReference type="Google" id="ProtNLM"/>
    </source>
</evidence>
<feature type="transmembrane region" description="Helical" evidence="1">
    <location>
        <begin position="31"/>
        <end position="52"/>
    </location>
</feature>
<name>A0A1M6AA14_BUTFI</name>
<feature type="transmembrane region" description="Helical" evidence="1">
    <location>
        <begin position="181"/>
        <end position="214"/>
    </location>
</feature>
<keyword evidence="3" id="KW-1185">Reference proteome</keyword>
<sequence>MKMATKKPGKIIAEIKQSAYIKWFCNNRNSIIIALLISVFITILSHPGIIYIDSYVRISFTDSLKTSIKAFLTGESALYPSSSWLTITPSFFILLSKEIVGSIILYTFTQCFLHWLLTIVFIDQLNEKQHPLWNKICLFLSPVMWAFGVYYEASVGSAIAMLAILLLIWKWRALQVRFDKVITVILIIGFSFVCFGYRANAFSIIPAVIIIVLLREKKLLARVLLSASVLLGFFVSAFLPSLLNIRVLPSYSAGFAWEIVSVIQSMEPDKQYEYIDYLDDLFGDGATAIAVQNNSYDEQGSSINGMFNSPISSMAISEGDHSTRLVKRYVKMALHEPKMFLKTKWEFISHSLGIGKPVNMYEYYYQPWDPDNEFGLNDSQQRAFYVNFFLAFMEFNSIIRRPWIMYLLSLVLILIWRFKYQGKKAPLNLYEATFLVSLFYYGAYLLNTQAFEFRYYYPSWILLFAIIIGLIPQMFFNSKRSKIITLTVCLVIIIASLAGGYKKYRETSDDIVAAIDDVDTTSTAII</sequence>
<feature type="transmembrane region" description="Helical" evidence="1">
    <location>
        <begin position="99"/>
        <end position="122"/>
    </location>
</feature>
<feature type="transmembrane region" description="Helical" evidence="1">
    <location>
        <begin position="427"/>
        <end position="443"/>
    </location>
</feature>
<gene>
    <name evidence="2" type="ORF">SAMN02745229_02919</name>
</gene>
<keyword evidence="1" id="KW-0812">Transmembrane</keyword>
<protein>
    <recommendedName>
        <fullName evidence="4">Dolichyl-phosphate-mannose-protein mannosyltransferase</fullName>
    </recommendedName>
</protein>
<feature type="transmembrane region" description="Helical" evidence="1">
    <location>
        <begin position="143"/>
        <end position="169"/>
    </location>
</feature>
<accession>A0A1M6AA14</accession>
<evidence type="ECO:0000256" key="1">
    <source>
        <dbReference type="SAM" id="Phobius"/>
    </source>
</evidence>
<feature type="transmembrane region" description="Helical" evidence="1">
    <location>
        <begin position="223"/>
        <end position="243"/>
    </location>
</feature>
<reference evidence="3" key="1">
    <citation type="submission" date="2016-11" db="EMBL/GenBank/DDBJ databases">
        <authorList>
            <person name="Varghese N."/>
            <person name="Submissions S."/>
        </authorList>
    </citation>
    <scope>NUCLEOTIDE SEQUENCE [LARGE SCALE GENOMIC DNA]</scope>
    <source>
        <strain evidence="3">DSM 3071</strain>
    </source>
</reference>
<proteinExistence type="predicted"/>
<dbReference type="OrthoDB" id="2078423at2"/>
<dbReference type="AlphaFoldDB" id="A0A1M6AA14"/>
<keyword evidence="1" id="KW-1133">Transmembrane helix</keyword>
<feature type="transmembrane region" description="Helical" evidence="1">
    <location>
        <begin position="403"/>
        <end position="420"/>
    </location>
</feature>
<evidence type="ECO:0000313" key="2">
    <source>
        <dbReference type="EMBL" id="SHI32993.1"/>
    </source>
</evidence>
<keyword evidence="1" id="KW-0472">Membrane</keyword>
<feature type="transmembrane region" description="Helical" evidence="1">
    <location>
        <begin position="483"/>
        <end position="501"/>
    </location>
</feature>
<dbReference type="RefSeq" id="WP_073388840.1">
    <property type="nucleotide sequence ID" value="NZ_FQXK01000026.1"/>
</dbReference>
<dbReference type="Proteomes" id="UP000184278">
    <property type="component" value="Unassembled WGS sequence"/>
</dbReference>
<feature type="transmembrane region" description="Helical" evidence="1">
    <location>
        <begin position="455"/>
        <end position="476"/>
    </location>
</feature>
<dbReference type="EMBL" id="FQXK01000026">
    <property type="protein sequence ID" value="SHI32993.1"/>
    <property type="molecule type" value="Genomic_DNA"/>
</dbReference>
<dbReference type="STRING" id="1121131.SAMN02745229_02919"/>
<organism evidence="2 3">
    <name type="scientific">Butyrivibrio fibrisolvens DSM 3071</name>
    <dbReference type="NCBI Taxonomy" id="1121131"/>
    <lineage>
        <taxon>Bacteria</taxon>
        <taxon>Bacillati</taxon>
        <taxon>Bacillota</taxon>
        <taxon>Clostridia</taxon>
        <taxon>Lachnospirales</taxon>
        <taxon>Lachnospiraceae</taxon>
        <taxon>Butyrivibrio</taxon>
    </lineage>
</organism>
<evidence type="ECO:0000313" key="3">
    <source>
        <dbReference type="Proteomes" id="UP000184278"/>
    </source>
</evidence>